<keyword evidence="3 7" id="KW-0808">Transferase</keyword>
<dbReference type="GO" id="GO:0019180">
    <property type="term" value="F:dTDP-4-amino-4,6-dideoxygalactose transaminase activity"/>
    <property type="evidence" value="ECO:0007669"/>
    <property type="project" value="UniProtKB-EC"/>
</dbReference>
<evidence type="ECO:0000256" key="5">
    <source>
        <dbReference type="ARBA" id="ARBA00038398"/>
    </source>
</evidence>
<sequence length="386" mass="42216">MSIAYSKDSVVPFNVPYVSRNEADHIREALASGKVDGDGPFADRATTLLRKATGAGAALLAPSCTHALEIAALVLELRPGDEVIMPSFTFPSTANAFALRGAVPVFVDCRPDTLNLDERLLEPAITERTRAVVVMHYAGVSCEMDEIRRVASRHGLPIVEDNAHGLAASYHGSALGTFGVLATQSFHATKNIQCGEGGALLVNDPRLLDGAEIARDKGTNRCQYLRGRVEKYRWIELGSSYLLSEVLAAYLTAQLEDMPRIQERRHAVWNRYHDRLADWAERHRIARPAVPPGCEHPAHLYYLLLPDQPSRDAVLAHLNAHGVQATFHYQPLHTSSAGRKYGRSAPDGCPVTVSAADRLIRLPLFAGMTTAETDRVVDALLSYRPA</sequence>
<dbReference type="NCBIfam" id="NF008687">
    <property type="entry name" value="PRK11706.1"/>
    <property type="match status" value="1"/>
</dbReference>
<dbReference type="SUPFAM" id="SSF53383">
    <property type="entry name" value="PLP-dependent transferases"/>
    <property type="match status" value="1"/>
</dbReference>
<dbReference type="InterPro" id="IPR015421">
    <property type="entry name" value="PyrdxlP-dep_Trfase_major"/>
</dbReference>
<name>A0ABT7A6F3_9ACTN</name>
<dbReference type="Gene3D" id="3.90.1150.10">
    <property type="entry name" value="Aspartate Aminotransferase, domain 1"/>
    <property type="match status" value="1"/>
</dbReference>
<dbReference type="InterPro" id="IPR015424">
    <property type="entry name" value="PyrdxlP-dep_Trfase"/>
</dbReference>
<dbReference type="EMBL" id="JANCPR020000047">
    <property type="protein sequence ID" value="MDJ1136891.1"/>
    <property type="molecule type" value="Genomic_DNA"/>
</dbReference>
<proteinExistence type="inferred from homology"/>
<evidence type="ECO:0000313" key="8">
    <source>
        <dbReference type="Proteomes" id="UP001214441"/>
    </source>
</evidence>
<dbReference type="InterPro" id="IPR015422">
    <property type="entry name" value="PyrdxlP-dep_Trfase_small"/>
</dbReference>
<evidence type="ECO:0000256" key="4">
    <source>
        <dbReference type="ARBA" id="ARBA00022898"/>
    </source>
</evidence>
<organism evidence="7 8">
    <name type="scientific">Streptomyces iconiensis</name>
    <dbReference type="NCBI Taxonomy" id="1384038"/>
    <lineage>
        <taxon>Bacteria</taxon>
        <taxon>Bacillati</taxon>
        <taxon>Actinomycetota</taxon>
        <taxon>Actinomycetes</taxon>
        <taxon>Kitasatosporales</taxon>
        <taxon>Streptomycetaceae</taxon>
        <taxon>Streptomyces</taxon>
    </lineage>
</organism>
<keyword evidence="2 7" id="KW-0032">Aminotransferase</keyword>
<dbReference type="NCBIfam" id="TIGR02379">
    <property type="entry name" value="ECA_wecE"/>
    <property type="match status" value="1"/>
</dbReference>
<evidence type="ECO:0000256" key="6">
    <source>
        <dbReference type="RuleBase" id="RU004508"/>
    </source>
</evidence>
<dbReference type="Proteomes" id="UP001214441">
    <property type="component" value="Unassembled WGS sequence"/>
</dbReference>
<accession>A0ABT7A6F3</accession>
<evidence type="ECO:0000256" key="1">
    <source>
        <dbReference type="ARBA" id="ARBA00001933"/>
    </source>
</evidence>
<dbReference type="CDD" id="cd00616">
    <property type="entry name" value="AHBA_syn"/>
    <property type="match status" value="1"/>
</dbReference>
<evidence type="ECO:0000256" key="3">
    <source>
        <dbReference type="ARBA" id="ARBA00022679"/>
    </source>
</evidence>
<dbReference type="Pfam" id="PF01041">
    <property type="entry name" value="DegT_DnrJ_EryC1"/>
    <property type="match status" value="1"/>
</dbReference>
<dbReference type="PANTHER" id="PTHR30244">
    <property type="entry name" value="TRANSAMINASE"/>
    <property type="match status" value="1"/>
</dbReference>
<gene>
    <name evidence="7" type="primary">rffA</name>
    <name evidence="7" type="synonym">fcnA</name>
    <name evidence="7" type="synonym">wecE</name>
    <name evidence="7" type="ORF">NMN56_034115</name>
</gene>
<dbReference type="EC" id="2.6.1.59" evidence="7"/>
<protein>
    <submittedName>
        <fullName evidence="7">dTDP-4-amino-4,6-dideoxygalactose transaminase</fullName>
        <ecNumber evidence="7">2.6.1.59</ecNumber>
    </submittedName>
</protein>
<keyword evidence="4 6" id="KW-0663">Pyridoxal phosphate</keyword>
<dbReference type="Gene3D" id="3.40.640.10">
    <property type="entry name" value="Type I PLP-dependent aspartate aminotransferase-like (Major domain)"/>
    <property type="match status" value="1"/>
</dbReference>
<reference evidence="7 8" key="1">
    <citation type="submission" date="2023-05" db="EMBL/GenBank/DDBJ databases">
        <title>Streptantibioticus silvisoli sp. nov., acidotolerant actinomycetes 1 from pine litter.</title>
        <authorList>
            <person name="Swiecimska M."/>
            <person name="Golinska P."/>
            <person name="Sangal V."/>
            <person name="Wachnowicz B."/>
            <person name="Goodfellow M."/>
        </authorList>
    </citation>
    <scope>NUCLEOTIDE SEQUENCE [LARGE SCALE GENOMIC DNA]</scope>
    <source>
        <strain evidence="7 8">DSM 42109</strain>
    </source>
</reference>
<dbReference type="InterPro" id="IPR012749">
    <property type="entry name" value="WecE-like"/>
</dbReference>
<comment type="caution">
    <text evidence="7">The sequence shown here is derived from an EMBL/GenBank/DDBJ whole genome shotgun (WGS) entry which is preliminary data.</text>
</comment>
<dbReference type="PIRSF" id="PIRSF000390">
    <property type="entry name" value="PLP_StrS"/>
    <property type="match status" value="1"/>
</dbReference>
<dbReference type="PANTHER" id="PTHR30244:SF34">
    <property type="entry name" value="DTDP-4-AMINO-4,6-DIDEOXYGALACTOSE TRANSAMINASE"/>
    <property type="match status" value="1"/>
</dbReference>
<evidence type="ECO:0000313" key="7">
    <source>
        <dbReference type="EMBL" id="MDJ1136891.1"/>
    </source>
</evidence>
<evidence type="ECO:0000256" key="2">
    <source>
        <dbReference type="ARBA" id="ARBA00022576"/>
    </source>
</evidence>
<dbReference type="RefSeq" id="WP_274047066.1">
    <property type="nucleotide sequence ID" value="NZ_JANCPR020000047.1"/>
</dbReference>
<dbReference type="InterPro" id="IPR000653">
    <property type="entry name" value="DegT/StrS_aminotransferase"/>
</dbReference>
<keyword evidence="8" id="KW-1185">Reference proteome</keyword>
<comment type="similarity">
    <text evidence="5">Belongs to the DegT/DnrJ/EryC1 family. L-glutamine:2-deoxy-scyllo-inosose/scyllo-inosose aminotransferase subfamily.</text>
</comment>
<comment type="cofactor">
    <cofactor evidence="1">
        <name>pyridoxal 5'-phosphate</name>
        <dbReference type="ChEBI" id="CHEBI:597326"/>
    </cofactor>
</comment>